<dbReference type="PANTHER" id="PTHR30605:SF0">
    <property type="entry name" value="ANHYDRO-N-ACETYLMURAMIC ACID KINASE"/>
    <property type="match status" value="1"/>
</dbReference>
<comment type="function">
    <text evidence="1">Catalyzes the specific phosphorylation of 1,6-anhydro-N-acetylmuramic acid (anhMurNAc) with the simultaneous cleavage of the 1,6-anhydro ring, generating MurNAc-6-P. Is required for the utilization of anhMurNAc either imported from the medium or derived from its own cell wall murein, and thus plays a role in cell wall recycling.</text>
</comment>
<keyword evidence="1 2" id="KW-0808">Transferase</keyword>
<dbReference type="NCBIfam" id="NF007142">
    <property type="entry name" value="PRK09585.2-1"/>
    <property type="match status" value="1"/>
</dbReference>
<evidence type="ECO:0000256" key="1">
    <source>
        <dbReference type="HAMAP-Rule" id="MF_01270"/>
    </source>
</evidence>
<dbReference type="SUPFAM" id="SSF53067">
    <property type="entry name" value="Actin-like ATPase domain"/>
    <property type="match status" value="1"/>
</dbReference>
<dbReference type="InterPro" id="IPR005338">
    <property type="entry name" value="Anhydro_N_Ac-Mur_kinase"/>
</dbReference>
<dbReference type="PANTHER" id="PTHR30605">
    <property type="entry name" value="ANHYDRO-N-ACETYLMURAMIC ACID KINASE"/>
    <property type="match status" value="1"/>
</dbReference>
<dbReference type="Proteomes" id="UP001159179">
    <property type="component" value="Unassembled WGS sequence"/>
</dbReference>
<gene>
    <name evidence="1 2" type="primary">anmK</name>
    <name evidence="2" type="ORF">P5X88_18420</name>
</gene>
<accession>A0AAW6T0R9</accession>
<comment type="catalytic activity">
    <reaction evidence="1">
        <text>1,6-anhydro-N-acetyl-beta-muramate + ATP + H2O = N-acetyl-D-muramate 6-phosphate + ADP + H(+)</text>
        <dbReference type="Rhea" id="RHEA:24952"/>
        <dbReference type="ChEBI" id="CHEBI:15377"/>
        <dbReference type="ChEBI" id="CHEBI:15378"/>
        <dbReference type="ChEBI" id="CHEBI:30616"/>
        <dbReference type="ChEBI" id="CHEBI:58690"/>
        <dbReference type="ChEBI" id="CHEBI:58722"/>
        <dbReference type="ChEBI" id="CHEBI:456216"/>
        <dbReference type="EC" id="2.7.1.170"/>
    </reaction>
</comment>
<protein>
    <recommendedName>
        <fullName evidence="1">Anhydro-N-acetylmuramic acid kinase</fullName>
        <ecNumber evidence="1">2.7.1.170</ecNumber>
    </recommendedName>
    <alternativeName>
        <fullName evidence="1">AnhMurNAc kinase</fullName>
    </alternativeName>
</protein>
<dbReference type="Gene3D" id="3.30.420.40">
    <property type="match status" value="2"/>
</dbReference>
<proteinExistence type="inferred from homology"/>
<name>A0AAW6T0R9_9BACI</name>
<dbReference type="GO" id="GO:0009254">
    <property type="term" value="P:peptidoglycan turnover"/>
    <property type="evidence" value="ECO:0007669"/>
    <property type="project" value="UniProtKB-UniRule"/>
</dbReference>
<keyword evidence="1" id="KW-0547">Nucleotide-binding</keyword>
<dbReference type="InterPro" id="IPR043129">
    <property type="entry name" value="ATPase_NBD"/>
</dbReference>
<sequence length="395" mass="43488">MVKLEKLIVGLMSGTSIDGIDAAIVRINEWGLRTKAELIHFISVPFSEEIQQGILQCMNVEESNIARITSMNFKLGKLFANAVKQVCKEADIPLNQIHAIGSHGQTVFHIPQETDNFVQSTLQIGEPSVIAYETGVTVISNFRSMDIAAGGEGAPLVPYTDYLIYQSDSKGRALQNIGGIGNVTVLPKGGEIKDLFAFDTGPGNMIIDEVCKKRLGLAYDRDGSWAAKGRVHKELVATWLRNPYFHKQPPKSTGRELFGNTYTEKILKNYPQMSDEDLIATVTYYTAYSIYDAYKKFVFPKVKIDEIILGGGGSHNRTLISMLKGLLPDYKIYTQEDLGYSSDAKEAIAFAILANETIHQQCSNVPQATGSNKQVILGSITLSPTGDKNFIYKGD</sequence>
<comment type="caution">
    <text evidence="2">The sequence shown here is derived from an EMBL/GenBank/DDBJ whole genome shotgun (WGS) entry which is preliminary data.</text>
</comment>
<evidence type="ECO:0000313" key="3">
    <source>
        <dbReference type="Proteomes" id="UP001159179"/>
    </source>
</evidence>
<dbReference type="CDD" id="cd24050">
    <property type="entry name" value="ASKHA_NBD_ANMK"/>
    <property type="match status" value="1"/>
</dbReference>
<keyword evidence="1" id="KW-0067">ATP-binding</keyword>
<dbReference type="EMBL" id="JAROYP010000011">
    <property type="protein sequence ID" value="MDH5162912.1"/>
    <property type="molecule type" value="Genomic_DNA"/>
</dbReference>
<dbReference type="Pfam" id="PF03702">
    <property type="entry name" value="AnmK"/>
    <property type="match status" value="1"/>
</dbReference>
<dbReference type="GO" id="GO:0097175">
    <property type="term" value="P:1,6-anhydro-N-acetyl-beta-muramic acid catabolic process"/>
    <property type="evidence" value="ECO:0007669"/>
    <property type="project" value="UniProtKB-UniRule"/>
</dbReference>
<dbReference type="NCBIfam" id="NF007139">
    <property type="entry name" value="PRK09585.1-3"/>
    <property type="match status" value="1"/>
</dbReference>
<dbReference type="EC" id="2.7.1.170" evidence="1"/>
<comment type="pathway">
    <text evidence="1">Amino-sugar metabolism; 1,6-anhydro-N-acetylmuramate degradation.</text>
</comment>
<keyword evidence="1" id="KW-0119">Carbohydrate metabolism</keyword>
<comment type="similarity">
    <text evidence="1">Belongs to the anhydro-N-acetylmuramic acid kinase family.</text>
</comment>
<dbReference type="HAMAP" id="MF_01270">
    <property type="entry name" value="AnhMurNAc_kinase"/>
    <property type="match status" value="1"/>
</dbReference>
<comment type="pathway">
    <text evidence="1">Cell wall biogenesis; peptidoglycan recycling.</text>
</comment>
<evidence type="ECO:0000313" key="2">
    <source>
        <dbReference type="EMBL" id="MDH5162912.1"/>
    </source>
</evidence>
<dbReference type="GO" id="GO:0016301">
    <property type="term" value="F:kinase activity"/>
    <property type="evidence" value="ECO:0007669"/>
    <property type="project" value="UniProtKB-KW"/>
</dbReference>
<dbReference type="RefSeq" id="WP_280617671.1">
    <property type="nucleotide sequence ID" value="NZ_JAROYP010000011.1"/>
</dbReference>
<dbReference type="GO" id="GO:0005524">
    <property type="term" value="F:ATP binding"/>
    <property type="evidence" value="ECO:0007669"/>
    <property type="project" value="UniProtKB-UniRule"/>
</dbReference>
<dbReference type="GO" id="GO:0006040">
    <property type="term" value="P:amino sugar metabolic process"/>
    <property type="evidence" value="ECO:0007669"/>
    <property type="project" value="InterPro"/>
</dbReference>
<feature type="binding site" evidence="1">
    <location>
        <begin position="14"/>
        <end position="21"/>
    </location>
    <ligand>
        <name>ATP</name>
        <dbReference type="ChEBI" id="CHEBI:30616"/>
    </ligand>
</feature>
<organism evidence="2 3">
    <name type="scientific">Heyndrickxia oleronia</name>
    <dbReference type="NCBI Taxonomy" id="38875"/>
    <lineage>
        <taxon>Bacteria</taxon>
        <taxon>Bacillati</taxon>
        <taxon>Bacillota</taxon>
        <taxon>Bacilli</taxon>
        <taxon>Bacillales</taxon>
        <taxon>Bacillaceae</taxon>
        <taxon>Heyndrickxia</taxon>
    </lineage>
</organism>
<dbReference type="AlphaFoldDB" id="A0AAW6T0R9"/>
<dbReference type="GO" id="GO:0016773">
    <property type="term" value="F:phosphotransferase activity, alcohol group as acceptor"/>
    <property type="evidence" value="ECO:0007669"/>
    <property type="project" value="UniProtKB-UniRule"/>
</dbReference>
<reference evidence="2" key="1">
    <citation type="submission" date="2023-03" db="EMBL/GenBank/DDBJ databases">
        <title>Bacterial isolates from washroom surfaces on a university campus.</title>
        <authorList>
            <person name="Holman D.B."/>
            <person name="Gzyl K.E."/>
            <person name="Taheri A.E."/>
        </authorList>
    </citation>
    <scope>NUCLEOTIDE SEQUENCE</scope>
    <source>
        <strain evidence="2">RD03</strain>
    </source>
</reference>
<dbReference type="NCBIfam" id="NF007148">
    <property type="entry name" value="PRK09585.3-2"/>
    <property type="match status" value="1"/>
</dbReference>
<keyword evidence="1 2" id="KW-0418">Kinase</keyword>